<dbReference type="EMBL" id="CP009687">
    <property type="protein sequence ID" value="AKL96202.1"/>
    <property type="molecule type" value="Genomic_DNA"/>
</dbReference>
<reference evidence="1 2" key="1">
    <citation type="submission" date="2014-10" db="EMBL/GenBank/DDBJ databases">
        <title>Genome sequence of Clostridium aceticum DSM 1496.</title>
        <authorList>
            <person name="Poehlein A."/>
            <person name="Schiel-Bengelsdorf B."/>
            <person name="Gottschalk G."/>
            <person name="Duerre P."/>
            <person name="Daniel R."/>
        </authorList>
    </citation>
    <scope>NUCLEOTIDE SEQUENCE [LARGE SCALE GENOMIC DNA]</scope>
    <source>
        <strain evidence="1 2">DSM 1496</strain>
    </source>
</reference>
<sequence>MLFSTERKQILCNWLLENNRDTFMSSPLKVQKFIFMYECMSKVGGYEYELNEELAKRINFIISSLTENELSDITHLFNIWKSKEQEIVDGKKHVDLHEYDFNECDEELIKDILSIYPMKLVDYYKIIDKNPKYFLIHVNDYDKLSEELHGVIDVLATKDDLINPVYLTISETGGLLVD</sequence>
<dbReference type="STRING" id="84022.CACET_c27570"/>
<dbReference type="PATRIC" id="fig|84022.6.peg.2799"/>
<evidence type="ECO:0000313" key="1">
    <source>
        <dbReference type="EMBL" id="AKL96202.1"/>
    </source>
</evidence>
<dbReference type="KEGG" id="cace:CACET_c27570"/>
<accession>A0A0G3WE55</accession>
<organism evidence="1 2">
    <name type="scientific">Clostridium aceticum</name>
    <dbReference type="NCBI Taxonomy" id="84022"/>
    <lineage>
        <taxon>Bacteria</taxon>
        <taxon>Bacillati</taxon>
        <taxon>Bacillota</taxon>
        <taxon>Clostridia</taxon>
        <taxon>Eubacteriales</taxon>
        <taxon>Clostridiaceae</taxon>
        <taxon>Clostridium</taxon>
    </lineage>
</organism>
<name>A0A0G3WE55_9CLOT</name>
<protein>
    <submittedName>
        <fullName evidence="1">Uncharacterized protein</fullName>
    </submittedName>
</protein>
<dbReference type="RefSeq" id="WP_052661470.1">
    <property type="nucleotide sequence ID" value="NZ_JYHU01000013.1"/>
</dbReference>
<dbReference type="Proteomes" id="UP000035704">
    <property type="component" value="Chromosome"/>
</dbReference>
<gene>
    <name evidence="1" type="ORF">CACET_c27570</name>
</gene>
<dbReference type="AlphaFoldDB" id="A0A0G3WE55"/>
<evidence type="ECO:0000313" key="2">
    <source>
        <dbReference type="Proteomes" id="UP000035704"/>
    </source>
</evidence>
<keyword evidence="2" id="KW-1185">Reference proteome</keyword>
<proteinExistence type="predicted"/>